<dbReference type="CDD" id="cd06558">
    <property type="entry name" value="crotonase-like"/>
    <property type="match status" value="1"/>
</dbReference>
<dbReference type="EMBL" id="CAEZYH010000034">
    <property type="protein sequence ID" value="CAB4719962.1"/>
    <property type="molecule type" value="Genomic_DNA"/>
</dbReference>
<dbReference type="EMBL" id="CAFBLJ010000095">
    <property type="protein sequence ID" value="CAB4879096.1"/>
    <property type="molecule type" value="Genomic_DNA"/>
</dbReference>
<dbReference type="PANTHER" id="PTHR11941">
    <property type="entry name" value="ENOYL-COA HYDRATASE-RELATED"/>
    <property type="match status" value="1"/>
</dbReference>
<evidence type="ECO:0000313" key="2">
    <source>
        <dbReference type="EMBL" id="CAB4768072.1"/>
    </source>
</evidence>
<dbReference type="EMBL" id="CAEZZP010000028">
    <property type="protein sequence ID" value="CAB4768072.1"/>
    <property type="molecule type" value="Genomic_DNA"/>
</dbReference>
<proteinExistence type="predicted"/>
<sequence>MSEHIKYTRDGKIGTITIDRPEKKNAMTFAILFDFIETVQHAGEDDIAALVITGVPGAFCAGTDLADLSTIPGAQRGLRGSAEETEKWWPIVQCPKPTICAIDGPAVGMGAEFTSQCDIRLASTNAKFAWNFVHRGLVPDTGAGTWLLPRIIGVQNALRLTYTGDMIDAAEALRLGYVLEVVESTELLPRAYELAERIATGSPHSLKLIKELTYMGLTAPVSEHMERHTSAMSASFKSDDHREGVASFLERRPANFTGR</sequence>
<gene>
    <name evidence="1" type="ORF">UFOPK2658_00950</name>
    <name evidence="2" type="ORF">UFOPK2880_00646</name>
    <name evidence="3" type="ORF">UFOPK3004_01215</name>
    <name evidence="4" type="ORF">UFOPK3304_01469</name>
    <name evidence="5" type="ORF">UFOPK3494_01155</name>
    <name evidence="6" type="ORF">UFOPK4134_00350</name>
</gene>
<dbReference type="EMBL" id="CAFAAL010000114">
    <property type="protein sequence ID" value="CAB4810604.1"/>
    <property type="molecule type" value="Genomic_DNA"/>
</dbReference>
<evidence type="ECO:0000313" key="3">
    <source>
        <dbReference type="EMBL" id="CAB4810604.1"/>
    </source>
</evidence>
<evidence type="ECO:0000313" key="6">
    <source>
        <dbReference type="EMBL" id="CAB5022308.1"/>
    </source>
</evidence>
<protein>
    <submittedName>
        <fullName evidence="2">Unannotated protein</fullName>
    </submittedName>
</protein>
<dbReference type="PANTHER" id="PTHR11941:SF54">
    <property type="entry name" value="ENOYL-COA HYDRATASE, MITOCHONDRIAL"/>
    <property type="match status" value="1"/>
</dbReference>
<dbReference type="Gene3D" id="3.90.226.10">
    <property type="entry name" value="2-enoyl-CoA Hydratase, Chain A, domain 1"/>
    <property type="match status" value="1"/>
</dbReference>
<dbReference type="Pfam" id="PF00378">
    <property type="entry name" value="ECH_1"/>
    <property type="match status" value="1"/>
</dbReference>
<organism evidence="2">
    <name type="scientific">freshwater metagenome</name>
    <dbReference type="NCBI Taxonomy" id="449393"/>
    <lineage>
        <taxon>unclassified sequences</taxon>
        <taxon>metagenomes</taxon>
        <taxon>ecological metagenomes</taxon>
    </lineage>
</organism>
<evidence type="ECO:0000313" key="1">
    <source>
        <dbReference type="EMBL" id="CAB4719962.1"/>
    </source>
</evidence>
<accession>A0A6J6V780</accession>
<name>A0A6J6V780_9ZZZZ</name>
<evidence type="ECO:0000313" key="4">
    <source>
        <dbReference type="EMBL" id="CAB4879096.1"/>
    </source>
</evidence>
<dbReference type="SUPFAM" id="SSF52096">
    <property type="entry name" value="ClpP/crotonase"/>
    <property type="match status" value="1"/>
</dbReference>
<reference evidence="2" key="1">
    <citation type="submission" date="2020-05" db="EMBL/GenBank/DDBJ databases">
        <authorList>
            <person name="Chiriac C."/>
            <person name="Salcher M."/>
            <person name="Ghai R."/>
            <person name="Kavagutti S V."/>
        </authorList>
    </citation>
    <scope>NUCLEOTIDE SEQUENCE</scope>
</reference>
<evidence type="ECO:0000313" key="5">
    <source>
        <dbReference type="EMBL" id="CAB4905104.1"/>
    </source>
</evidence>
<dbReference type="GO" id="GO:0003824">
    <property type="term" value="F:catalytic activity"/>
    <property type="evidence" value="ECO:0007669"/>
    <property type="project" value="UniProtKB-ARBA"/>
</dbReference>
<dbReference type="GO" id="GO:0006635">
    <property type="term" value="P:fatty acid beta-oxidation"/>
    <property type="evidence" value="ECO:0007669"/>
    <property type="project" value="TreeGrafter"/>
</dbReference>
<dbReference type="InterPro" id="IPR001753">
    <property type="entry name" value="Enoyl-CoA_hydra/iso"/>
</dbReference>
<dbReference type="InterPro" id="IPR029045">
    <property type="entry name" value="ClpP/crotonase-like_dom_sf"/>
</dbReference>
<dbReference type="EMBL" id="CAFBPS010000013">
    <property type="protein sequence ID" value="CAB5022308.1"/>
    <property type="molecule type" value="Genomic_DNA"/>
</dbReference>
<dbReference type="AlphaFoldDB" id="A0A6J6V780"/>
<dbReference type="EMBL" id="CAFBMF010000077">
    <property type="protein sequence ID" value="CAB4905104.1"/>
    <property type="molecule type" value="Genomic_DNA"/>
</dbReference>